<reference evidence="1" key="1">
    <citation type="submission" date="2020-08" db="EMBL/GenBank/DDBJ databases">
        <title>Multicomponent nature underlies the extraordinary mechanical properties of spider dragline silk.</title>
        <authorList>
            <person name="Kono N."/>
            <person name="Nakamura H."/>
            <person name="Mori M."/>
            <person name="Yoshida Y."/>
            <person name="Ohtoshi R."/>
            <person name="Malay A.D."/>
            <person name="Moran D.A.P."/>
            <person name="Tomita M."/>
            <person name="Numata K."/>
            <person name="Arakawa K."/>
        </authorList>
    </citation>
    <scope>NUCLEOTIDE SEQUENCE</scope>
</reference>
<accession>A0A8X6TXY9</accession>
<keyword evidence="2" id="KW-1185">Reference proteome</keyword>
<evidence type="ECO:0000313" key="1">
    <source>
        <dbReference type="EMBL" id="GFT69022.1"/>
    </source>
</evidence>
<gene>
    <name evidence="1" type="primary">X975_08756</name>
    <name evidence="1" type="ORF">NPIL_677931</name>
</gene>
<organism evidence="1 2">
    <name type="scientific">Nephila pilipes</name>
    <name type="common">Giant wood spider</name>
    <name type="synonym">Nephila maculata</name>
    <dbReference type="NCBI Taxonomy" id="299642"/>
    <lineage>
        <taxon>Eukaryota</taxon>
        <taxon>Metazoa</taxon>
        <taxon>Ecdysozoa</taxon>
        <taxon>Arthropoda</taxon>
        <taxon>Chelicerata</taxon>
        <taxon>Arachnida</taxon>
        <taxon>Araneae</taxon>
        <taxon>Araneomorphae</taxon>
        <taxon>Entelegynae</taxon>
        <taxon>Araneoidea</taxon>
        <taxon>Nephilidae</taxon>
        <taxon>Nephila</taxon>
    </lineage>
</organism>
<comment type="caution">
    <text evidence="1">The sequence shown here is derived from an EMBL/GenBank/DDBJ whole genome shotgun (WGS) entry which is preliminary data.</text>
</comment>
<sequence length="159" mass="18121">MYSKTGYVFDMNIYSGKETGEVQGTLEERVVSKQAETIRKKDVMLAFDRFFTSVQLMEIQKFPAVGTCIKTRKDIPNFATKLSKRENVSVPLLSGKTGHSQEQRDKIVEHPCTPDDILDDALFLPYFENISETNATFQASRTVYLHCRVHHLGNRKGTI</sequence>
<name>A0A8X6TXY9_NEPPI</name>
<dbReference type="Proteomes" id="UP000887013">
    <property type="component" value="Unassembled WGS sequence"/>
</dbReference>
<protein>
    <submittedName>
        <fullName evidence="1">PiggyBac transposable element-derived protein 4</fullName>
    </submittedName>
</protein>
<dbReference type="EMBL" id="BMAW01116069">
    <property type="protein sequence ID" value="GFT69022.1"/>
    <property type="molecule type" value="Genomic_DNA"/>
</dbReference>
<evidence type="ECO:0000313" key="2">
    <source>
        <dbReference type="Proteomes" id="UP000887013"/>
    </source>
</evidence>
<dbReference type="AlphaFoldDB" id="A0A8X6TXY9"/>
<dbReference type="OrthoDB" id="118105at2759"/>
<proteinExistence type="predicted"/>